<feature type="compositionally biased region" description="Polar residues" evidence="1">
    <location>
        <begin position="1"/>
        <end position="22"/>
    </location>
</feature>
<organism evidence="2 3">
    <name type="scientific">Prunus yedoensis var. nudiflora</name>
    <dbReference type="NCBI Taxonomy" id="2094558"/>
    <lineage>
        <taxon>Eukaryota</taxon>
        <taxon>Viridiplantae</taxon>
        <taxon>Streptophyta</taxon>
        <taxon>Embryophyta</taxon>
        <taxon>Tracheophyta</taxon>
        <taxon>Spermatophyta</taxon>
        <taxon>Magnoliopsida</taxon>
        <taxon>eudicotyledons</taxon>
        <taxon>Gunneridae</taxon>
        <taxon>Pentapetalae</taxon>
        <taxon>rosids</taxon>
        <taxon>fabids</taxon>
        <taxon>Rosales</taxon>
        <taxon>Rosaceae</taxon>
        <taxon>Amygdaloideae</taxon>
        <taxon>Amygdaleae</taxon>
        <taxon>Prunus</taxon>
    </lineage>
</organism>
<proteinExistence type="predicted"/>
<accession>A0A314XMZ3</accession>
<keyword evidence="3" id="KW-1185">Reference proteome</keyword>
<protein>
    <submittedName>
        <fullName evidence="2">Uncharacterized protein</fullName>
    </submittedName>
</protein>
<dbReference type="Proteomes" id="UP000250321">
    <property type="component" value="Unassembled WGS sequence"/>
</dbReference>
<evidence type="ECO:0000256" key="1">
    <source>
        <dbReference type="SAM" id="MobiDB-lite"/>
    </source>
</evidence>
<evidence type="ECO:0000313" key="3">
    <source>
        <dbReference type="Proteomes" id="UP000250321"/>
    </source>
</evidence>
<gene>
    <name evidence="2" type="ORF">Pyn_37282</name>
</gene>
<name>A0A314XMZ3_PRUYE</name>
<evidence type="ECO:0000313" key="2">
    <source>
        <dbReference type="EMBL" id="PQP93736.1"/>
    </source>
</evidence>
<dbReference type="EMBL" id="PJQY01002435">
    <property type="protein sequence ID" value="PQP93736.1"/>
    <property type="molecule type" value="Genomic_DNA"/>
</dbReference>
<comment type="caution">
    <text evidence="2">The sequence shown here is derived from an EMBL/GenBank/DDBJ whole genome shotgun (WGS) entry which is preliminary data.</text>
</comment>
<dbReference type="AlphaFoldDB" id="A0A314XMZ3"/>
<feature type="region of interest" description="Disordered" evidence="1">
    <location>
        <begin position="1"/>
        <end position="38"/>
    </location>
</feature>
<sequence>MGLIQRQQSPTSATRPSLTTDPSRLVKRTLSPQKPGVGQRAPPFLFEWDYHRLLRKRLRLCTPAPSSELGAFLIPRQQNPTLSDYRPVSPREMRLVPSEAKCWPESTPPSFQMGLPPSAQKRLQLCTPAPSSEPEAFLV</sequence>
<reference evidence="2 3" key="1">
    <citation type="submission" date="2018-02" db="EMBL/GenBank/DDBJ databases">
        <title>Draft genome of wild Prunus yedoensis var. nudiflora.</title>
        <authorList>
            <person name="Baek S."/>
            <person name="Kim J.-H."/>
            <person name="Choi K."/>
            <person name="Kim G.-B."/>
            <person name="Cho A."/>
            <person name="Jang H."/>
            <person name="Shin C.-H."/>
            <person name="Yu H.-J."/>
            <person name="Mun J.-H."/>
        </authorList>
    </citation>
    <scope>NUCLEOTIDE SEQUENCE [LARGE SCALE GENOMIC DNA]</scope>
    <source>
        <strain evidence="3">cv. Jeju island</strain>
        <tissue evidence="2">Leaf</tissue>
    </source>
</reference>